<dbReference type="GO" id="GO:0016491">
    <property type="term" value="F:oxidoreductase activity"/>
    <property type="evidence" value="ECO:0007669"/>
    <property type="project" value="UniProtKB-KW"/>
</dbReference>
<dbReference type="SUPFAM" id="SSF51197">
    <property type="entry name" value="Clavaminate synthase-like"/>
    <property type="match status" value="1"/>
</dbReference>
<evidence type="ECO:0000256" key="2">
    <source>
        <dbReference type="ARBA" id="ARBA00023002"/>
    </source>
</evidence>
<dbReference type="Gene3D" id="3.60.130.10">
    <property type="entry name" value="Clavaminate synthase-like"/>
    <property type="match status" value="1"/>
</dbReference>
<comment type="cofactor">
    <cofactor evidence="1">
        <name>Fe(2+)</name>
        <dbReference type="ChEBI" id="CHEBI:29033"/>
    </cofactor>
</comment>
<dbReference type="PANTHER" id="PTHR10696">
    <property type="entry name" value="GAMMA-BUTYROBETAINE HYDROXYLASE-RELATED"/>
    <property type="match status" value="1"/>
</dbReference>
<dbReference type="GO" id="GO:0017000">
    <property type="term" value="P:antibiotic biosynthetic process"/>
    <property type="evidence" value="ECO:0007669"/>
    <property type="project" value="UniProtKB-KW"/>
</dbReference>
<dbReference type="AlphaFoldDB" id="A0A161X979"/>
<sequence length="242" mass="27503">MADKMSKALTAFGYVHVAGVPADFDRLSVLSLLGAPVRQYQGELIRDIKPDPAMQAFEVSALNMKPLVPHTEHFEFAGLPPRYIALWAVTPAQGPGGETTLADGYELLGTFSPEQRAAMSVREFEWRSPMSLTAEGVHEAARHPIAEHTPWGIVLRFSGREMRYRTQDGEYADDSLLTEYRDRGLRHFERTCRSVKIAQNALLVWDNWRMYHSRNGFSDPRRHLRRVMLDHCPTARFPLPAN</sequence>
<evidence type="ECO:0000256" key="4">
    <source>
        <dbReference type="ARBA" id="ARBA00023194"/>
    </source>
</evidence>
<keyword evidence="4" id="KW-0045">Antibiotic biosynthesis</keyword>
<evidence type="ECO:0000259" key="5">
    <source>
        <dbReference type="Pfam" id="PF02668"/>
    </source>
</evidence>
<proteinExistence type="predicted"/>
<dbReference type="EMBL" id="LWGR01000019">
    <property type="protein sequence ID" value="KZM69638.1"/>
    <property type="molecule type" value="Genomic_DNA"/>
</dbReference>
<keyword evidence="7" id="KW-1185">Reference proteome</keyword>
<dbReference type="InterPro" id="IPR003819">
    <property type="entry name" value="TauD/TfdA-like"/>
</dbReference>
<keyword evidence="3" id="KW-0408">Iron</keyword>
<evidence type="ECO:0000256" key="1">
    <source>
        <dbReference type="ARBA" id="ARBA00001954"/>
    </source>
</evidence>
<dbReference type="InterPro" id="IPR042098">
    <property type="entry name" value="TauD-like_sf"/>
</dbReference>
<evidence type="ECO:0000256" key="3">
    <source>
        <dbReference type="ARBA" id="ARBA00023004"/>
    </source>
</evidence>
<evidence type="ECO:0000313" key="7">
    <source>
        <dbReference type="Proteomes" id="UP000076512"/>
    </source>
</evidence>
<keyword evidence="2" id="KW-0560">Oxidoreductase</keyword>
<evidence type="ECO:0000313" key="6">
    <source>
        <dbReference type="EMBL" id="KZM69638.1"/>
    </source>
</evidence>
<dbReference type="PANTHER" id="PTHR10696:SF56">
    <property type="entry name" value="TAUD_TFDA-LIKE DOMAIN-CONTAINING PROTEIN"/>
    <property type="match status" value="1"/>
</dbReference>
<reference evidence="6 7" key="1">
    <citation type="submission" date="2016-04" db="EMBL/GenBank/DDBJ databases">
        <authorList>
            <person name="Evans L.H."/>
            <person name="Alamgir A."/>
            <person name="Owens N."/>
            <person name="Weber N.D."/>
            <person name="Virtaneva K."/>
            <person name="Barbian K."/>
            <person name="Babar A."/>
            <person name="Rosenke K."/>
        </authorList>
    </citation>
    <scope>NUCLEOTIDE SEQUENCE [LARGE SCALE GENOMIC DNA]</scope>
    <source>
        <strain evidence="6 7">IFM 0406</strain>
    </source>
</reference>
<comment type="caution">
    <text evidence="6">The sequence shown here is derived from an EMBL/GenBank/DDBJ whole genome shotgun (WGS) entry which is preliminary data.</text>
</comment>
<dbReference type="InterPro" id="IPR050411">
    <property type="entry name" value="AlphaKG_dependent_hydroxylases"/>
</dbReference>
<dbReference type="Proteomes" id="UP000076512">
    <property type="component" value="Unassembled WGS sequence"/>
</dbReference>
<dbReference type="STRING" id="455432.AWN90_07620"/>
<name>A0A161X979_9NOCA</name>
<organism evidence="6 7">
    <name type="scientific">Nocardia terpenica</name>
    <dbReference type="NCBI Taxonomy" id="455432"/>
    <lineage>
        <taxon>Bacteria</taxon>
        <taxon>Bacillati</taxon>
        <taxon>Actinomycetota</taxon>
        <taxon>Actinomycetes</taxon>
        <taxon>Mycobacteriales</taxon>
        <taxon>Nocardiaceae</taxon>
        <taxon>Nocardia</taxon>
    </lineage>
</organism>
<dbReference type="Pfam" id="PF02668">
    <property type="entry name" value="TauD"/>
    <property type="match status" value="1"/>
</dbReference>
<protein>
    <recommendedName>
        <fullName evidence="5">TauD/TfdA-like domain-containing protein</fullName>
    </recommendedName>
</protein>
<feature type="domain" description="TauD/TfdA-like" evidence="5">
    <location>
        <begin position="67"/>
        <end position="228"/>
    </location>
</feature>
<accession>A0A161X979</accession>
<gene>
    <name evidence="6" type="ORF">AWN90_07620</name>
</gene>